<protein>
    <submittedName>
        <fullName evidence="2">Uncharacterized protein</fullName>
    </submittedName>
</protein>
<evidence type="ECO:0000313" key="2">
    <source>
        <dbReference type="EMBL" id="QEA06845.1"/>
    </source>
</evidence>
<name>A0A5B8RII7_9ZZZZ</name>
<keyword evidence="1" id="KW-1133">Transmembrane helix</keyword>
<sequence>MQEGDNQARRRRGVRITVFVLAVAALAAYVGTFVANM</sequence>
<reference evidence="2" key="1">
    <citation type="submission" date="2019-06" db="EMBL/GenBank/DDBJ databases">
        <authorList>
            <person name="Murdoch R.W."/>
            <person name="Fathepure B."/>
        </authorList>
    </citation>
    <scope>NUCLEOTIDE SEQUENCE</scope>
</reference>
<feature type="transmembrane region" description="Helical" evidence="1">
    <location>
        <begin position="12"/>
        <end position="35"/>
    </location>
</feature>
<dbReference type="EMBL" id="MN079177">
    <property type="protein sequence ID" value="QEA06845.1"/>
    <property type="molecule type" value="Genomic_DNA"/>
</dbReference>
<evidence type="ECO:0000256" key="1">
    <source>
        <dbReference type="SAM" id="Phobius"/>
    </source>
</evidence>
<gene>
    <name evidence="2" type="ORF">KBTEX_03186</name>
</gene>
<keyword evidence="1" id="KW-0472">Membrane</keyword>
<organism evidence="2">
    <name type="scientific">uncultured organism</name>
    <dbReference type="NCBI Taxonomy" id="155900"/>
    <lineage>
        <taxon>unclassified sequences</taxon>
        <taxon>environmental samples</taxon>
    </lineage>
</organism>
<accession>A0A5B8RII7</accession>
<keyword evidence="1" id="KW-0812">Transmembrane</keyword>
<proteinExistence type="predicted"/>
<dbReference type="AlphaFoldDB" id="A0A5B8RII7"/>